<feature type="transmembrane region" description="Helical" evidence="2">
    <location>
        <begin position="73"/>
        <end position="101"/>
    </location>
</feature>
<proteinExistence type="predicted"/>
<sequence>MSHPSSGPPNPFPHGQFPSGSYPPAQPSPGRYPSGYGAPGGHPPAGPHPSGPPGGFGPPGPHSAPPKKGKGRAWVVVLSVFGLLALLCCGGGGGYYGWFYWNQQQERDHRMQIFDDLGVPEGFTVDEPVIRGAAGSLSVTYYLLCEKGVCPVKPGEKIHKWLTDNGMTNMTLQDVQECLADAADLDRNKLCVFEWQVEGEVVSAHALWGNAPDNYDDRRWELQTEIRESAD</sequence>
<reference evidence="3 4" key="1">
    <citation type="submission" date="2024-01" db="EMBL/GenBank/DDBJ databases">
        <title>Genome insights into Plantactinospora sonchi sp. nov.</title>
        <authorList>
            <person name="Wang L."/>
        </authorList>
    </citation>
    <scope>NUCLEOTIDE SEQUENCE [LARGE SCALE GENOMIC DNA]</scope>
    <source>
        <strain evidence="3 4">NEAU-QY2</strain>
    </source>
</reference>
<keyword evidence="2" id="KW-1133">Transmembrane helix</keyword>
<name>A0ABU7RN88_9ACTN</name>
<evidence type="ECO:0000313" key="4">
    <source>
        <dbReference type="Proteomes" id="UP001332243"/>
    </source>
</evidence>
<keyword evidence="2" id="KW-0812">Transmembrane</keyword>
<dbReference type="RefSeq" id="WP_331213038.1">
    <property type="nucleotide sequence ID" value="NZ_JAZGQK010000003.1"/>
</dbReference>
<accession>A0ABU7RN88</accession>
<evidence type="ECO:0000313" key="3">
    <source>
        <dbReference type="EMBL" id="MEE6257930.1"/>
    </source>
</evidence>
<dbReference type="EMBL" id="JAZGQK010000003">
    <property type="protein sequence ID" value="MEE6257930.1"/>
    <property type="molecule type" value="Genomic_DNA"/>
</dbReference>
<evidence type="ECO:0000256" key="1">
    <source>
        <dbReference type="SAM" id="MobiDB-lite"/>
    </source>
</evidence>
<protein>
    <submittedName>
        <fullName evidence="3">Uncharacterized protein</fullName>
    </submittedName>
</protein>
<organism evidence="3 4">
    <name type="scientific">Plantactinospora sonchi</name>
    <dbReference type="NCBI Taxonomy" id="1544735"/>
    <lineage>
        <taxon>Bacteria</taxon>
        <taxon>Bacillati</taxon>
        <taxon>Actinomycetota</taxon>
        <taxon>Actinomycetes</taxon>
        <taxon>Micromonosporales</taxon>
        <taxon>Micromonosporaceae</taxon>
        <taxon>Plantactinospora</taxon>
    </lineage>
</organism>
<feature type="region of interest" description="Disordered" evidence="1">
    <location>
        <begin position="1"/>
        <end position="68"/>
    </location>
</feature>
<keyword evidence="4" id="KW-1185">Reference proteome</keyword>
<comment type="caution">
    <text evidence="3">The sequence shown here is derived from an EMBL/GenBank/DDBJ whole genome shotgun (WGS) entry which is preliminary data.</text>
</comment>
<dbReference type="Proteomes" id="UP001332243">
    <property type="component" value="Unassembled WGS sequence"/>
</dbReference>
<feature type="compositionally biased region" description="Pro residues" evidence="1">
    <location>
        <begin position="1"/>
        <end position="12"/>
    </location>
</feature>
<gene>
    <name evidence="3" type="ORF">V1633_05400</name>
</gene>
<keyword evidence="2" id="KW-0472">Membrane</keyword>
<feature type="compositionally biased region" description="Pro residues" evidence="1">
    <location>
        <begin position="41"/>
        <end position="64"/>
    </location>
</feature>
<evidence type="ECO:0000256" key="2">
    <source>
        <dbReference type="SAM" id="Phobius"/>
    </source>
</evidence>